<dbReference type="RefSeq" id="WP_128393245.1">
    <property type="nucleotide sequence ID" value="NZ_SHKO01000002.1"/>
</dbReference>
<accession>A0A4Q7VF98</accession>
<feature type="transmembrane region" description="Helical" evidence="8">
    <location>
        <begin position="132"/>
        <end position="152"/>
    </location>
</feature>
<evidence type="ECO:0000256" key="3">
    <source>
        <dbReference type="ARBA" id="ARBA00022475"/>
    </source>
</evidence>
<comment type="subcellular location">
    <subcellularLocation>
        <location evidence="1">Cell membrane</location>
        <topology evidence="1">Multi-pass membrane protein</topology>
    </subcellularLocation>
</comment>
<keyword evidence="4" id="KW-0997">Cell inner membrane</keyword>
<dbReference type="EMBL" id="SHKO01000002">
    <property type="protein sequence ID" value="RZT94038.1"/>
    <property type="molecule type" value="Genomic_DNA"/>
</dbReference>
<evidence type="ECO:0000256" key="4">
    <source>
        <dbReference type="ARBA" id="ARBA00022519"/>
    </source>
</evidence>
<evidence type="ECO:0000313" key="10">
    <source>
        <dbReference type="Proteomes" id="UP000293398"/>
    </source>
</evidence>
<keyword evidence="7 8" id="KW-0472">Membrane</keyword>
<dbReference type="GO" id="GO:0005886">
    <property type="term" value="C:plasma membrane"/>
    <property type="evidence" value="ECO:0007669"/>
    <property type="project" value="UniProtKB-SubCell"/>
</dbReference>
<dbReference type="InterPro" id="IPR001851">
    <property type="entry name" value="ABC_transp_permease"/>
</dbReference>
<feature type="transmembrane region" description="Helical" evidence="8">
    <location>
        <begin position="303"/>
        <end position="320"/>
    </location>
</feature>
<feature type="transmembrane region" description="Helical" evidence="8">
    <location>
        <begin position="74"/>
        <end position="93"/>
    </location>
</feature>
<evidence type="ECO:0000256" key="8">
    <source>
        <dbReference type="SAM" id="Phobius"/>
    </source>
</evidence>
<dbReference type="Pfam" id="PF02653">
    <property type="entry name" value="BPD_transp_2"/>
    <property type="match status" value="1"/>
</dbReference>
<keyword evidence="3" id="KW-1003">Cell membrane</keyword>
<organism evidence="9 10">
    <name type="scientific">Advenella incenata</name>
    <dbReference type="NCBI Taxonomy" id="267800"/>
    <lineage>
        <taxon>Bacteria</taxon>
        <taxon>Pseudomonadati</taxon>
        <taxon>Pseudomonadota</taxon>
        <taxon>Betaproteobacteria</taxon>
        <taxon>Burkholderiales</taxon>
        <taxon>Alcaligenaceae</taxon>
    </lineage>
</organism>
<evidence type="ECO:0000256" key="7">
    <source>
        <dbReference type="ARBA" id="ARBA00023136"/>
    </source>
</evidence>
<feature type="transmembrane region" description="Helical" evidence="8">
    <location>
        <begin position="172"/>
        <end position="193"/>
    </location>
</feature>
<sequence>MTTHLSPFKDRQLTFLLAINIVIVMAGYFLSSGGDFVSVFNLQSMAMQLPQMGLLAMAMMLSMISGNGGIDLSGIALANLAGVIGALLLPQWIDAEAAPWLFTFSFVGLMLCVGLLGGMLNGIIIARFNLTPILTTLGTQLVFTGIATVLSNGSSVNLPYIEPLSAIGNDNILGIPIAFYLFVAVVLFLGWLLKRTPFGLRLYMQGTNPKAAFYAGIPRNTMLICTYTMCGLLAACSGLISASQAASASAKYGDSYLLIAILIAVMGGVNPAGGYGRVVCVFFAATALQLLSSMFNLIGVSEFAGNCIWGLLLLFFLAYSRQELKLKIKRRQALKA</sequence>
<dbReference type="OrthoDB" id="7947581at2"/>
<evidence type="ECO:0000256" key="6">
    <source>
        <dbReference type="ARBA" id="ARBA00022989"/>
    </source>
</evidence>
<dbReference type="GO" id="GO:0022857">
    <property type="term" value="F:transmembrane transporter activity"/>
    <property type="evidence" value="ECO:0007669"/>
    <property type="project" value="InterPro"/>
</dbReference>
<evidence type="ECO:0000256" key="5">
    <source>
        <dbReference type="ARBA" id="ARBA00022692"/>
    </source>
</evidence>
<dbReference type="Proteomes" id="UP000293398">
    <property type="component" value="Unassembled WGS sequence"/>
</dbReference>
<keyword evidence="2" id="KW-0813">Transport</keyword>
<name>A0A4Q7VF98_9BURK</name>
<feature type="transmembrane region" description="Helical" evidence="8">
    <location>
        <begin position="99"/>
        <end position="120"/>
    </location>
</feature>
<keyword evidence="10" id="KW-1185">Reference proteome</keyword>
<evidence type="ECO:0000256" key="1">
    <source>
        <dbReference type="ARBA" id="ARBA00004651"/>
    </source>
</evidence>
<feature type="transmembrane region" description="Helical" evidence="8">
    <location>
        <begin position="255"/>
        <end position="272"/>
    </location>
</feature>
<keyword evidence="6 8" id="KW-1133">Transmembrane helix</keyword>
<evidence type="ECO:0000313" key="9">
    <source>
        <dbReference type="EMBL" id="RZT94038.1"/>
    </source>
</evidence>
<dbReference type="AlphaFoldDB" id="A0A4Q7VF98"/>
<keyword evidence="5 8" id="KW-0812">Transmembrane</keyword>
<reference evidence="9 10" key="1">
    <citation type="submission" date="2019-02" db="EMBL/GenBank/DDBJ databases">
        <title>Genomic Encyclopedia of Type Strains, Phase IV (KMG-IV): sequencing the most valuable type-strain genomes for metagenomic binning, comparative biology and taxonomic classification.</title>
        <authorList>
            <person name="Goeker M."/>
        </authorList>
    </citation>
    <scope>NUCLEOTIDE SEQUENCE [LARGE SCALE GENOMIC DNA]</scope>
    <source>
        <strain evidence="9 10">DSM 23814</strain>
    </source>
</reference>
<dbReference type="CDD" id="cd06579">
    <property type="entry name" value="TM_PBP1_transp_AraH_like"/>
    <property type="match status" value="1"/>
</dbReference>
<feature type="transmembrane region" description="Helical" evidence="8">
    <location>
        <begin position="42"/>
        <end position="62"/>
    </location>
</feature>
<evidence type="ECO:0000256" key="2">
    <source>
        <dbReference type="ARBA" id="ARBA00022448"/>
    </source>
</evidence>
<dbReference type="PANTHER" id="PTHR32196:SF21">
    <property type="entry name" value="ABC TRANSPORTER PERMEASE PROTEIN YPHD-RELATED"/>
    <property type="match status" value="1"/>
</dbReference>
<comment type="caution">
    <text evidence="9">The sequence shown here is derived from an EMBL/GenBank/DDBJ whole genome shotgun (WGS) entry which is preliminary data.</text>
</comment>
<gene>
    <name evidence="9" type="ORF">EV681_2454</name>
</gene>
<dbReference type="PANTHER" id="PTHR32196">
    <property type="entry name" value="ABC TRANSPORTER PERMEASE PROTEIN YPHD-RELATED-RELATED"/>
    <property type="match status" value="1"/>
</dbReference>
<proteinExistence type="predicted"/>
<protein>
    <submittedName>
        <fullName evidence="9">Monosaccharide ABC transporter membrane protein (CUT2 family)</fullName>
    </submittedName>
</protein>
<feature type="transmembrane region" description="Helical" evidence="8">
    <location>
        <begin position="12"/>
        <end position="30"/>
    </location>
</feature>